<organism evidence="29 30">
    <name type="scientific">Favolaschia claudopus</name>
    <dbReference type="NCBI Taxonomy" id="2862362"/>
    <lineage>
        <taxon>Eukaryota</taxon>
        <taxon>Fungi</taxon>
        <taxon>Dikarya</taxon>
        <taxon>Basidiomycota</taxon>
        <taxon>Agaricomycotina</taxon>
        <taxon>Agaricomycetes</taxon>
        <taxon>Agaricomycetidae</taxon>
        <taxon>Agaricales</taxon>
        <taxon>Marasmiineae</taxon>
        <taxon>Mycenaceae</taxon>
        <taxon>Favolaschia</taxon>
    </lineage>
</organism>
<dbReference type="SMART" id="SM00433">
    <property type="entry name" value="TOP2c"/>
    <property type="match status" value="1"/>
</dbReference>
<evidence type="ECO:0000313" key="30">
    <source>
        <dbReference type="Proteomes" id="UP001362999"/>
    </source>
</evidence>
<evidence type="ECO:0000256" key="19">
    <source>
        <dbReference type="ARBA" id="ARBA00031138"/>
    </source>
</evidence>
<feature type="domain" description="Topo IIA-type catalytic" evidence="28">
    <location>
        <begin position="824"/>
        <end position="1272"/>
    </location>
</feature>
<feature type="compositionally biased region" description="Polar residues" evidence="23">
    <location>
        <begin position="1560"/>
        <end position="1573"/>
    </location>
</feature>
<dbReference type="GO" id="GO:0005634">
    <property type="term" value="C:nucleus"/>
    <property type="evidence" value="ECO:0007669"/>
    <property type="project" value="TreeGrafter"/>
</dbReference>
<dbReference type="InterPro" id="IPR013757">
    <property type="entry name" value="Topo_IIA_A_a_sf"/>
</dbReference>
<feature type="compositionally biased region" description="Acidic residues" evidence="23">
    <location>
        <begin position="1376"/>
        <end position="1385"/>
    </location>
</feature>
<dbReference type="SUPFAM" id="SSF56112">
    <property type="entry name" value="Protein kinase-like (PK-like)"/>
    <property type="match status" value="1"/>
</dbReference>
<proteinExistence type="inferred from homology"/>
<sequence>MLRAALRCRIKFSRITCVTTTINKPSNACFNLNSTTTRSRHFTMSSSEGENFDFVDDGSESEGYAPVKKTAAKKAPAKPKAAPKPAKAAPKSKATTAGKAKAAPKKKVLVDSNDANDSDDASDGEVAGPTTANDVPNPVGRNKTNSEKYTKVTQIEHILIRPDSYIGSVEHLTQVMWTYDIDTNRMVHREVTFVPGFFKIIDEILVNAADHKINDPKMDTLKVDINVEEGTISVYNNGHGIPVEIHSTENIYIPELIFGNLLAGSNFDDNEKKLTGGRNGYGAKLANIYSHEFTVETADKKTEQKYKQTWTNNMGMCGKAKITKNSKGEEWTRISFRPDLARFGMESIDEDTASLLRKRVYDLAGTVSGVKVFLNDKRITNVKNFKQYVELYLNSAAKAAEDAGGATAEKPALVFERISNRWEVGFAVSEGQFQHVSFANSISTTKGGTHVNMLADQISKSVLAAIGKKNKAATVKAAQIKNHMWIFVNCLIENPTFDSQTKDTLTLQASKFGTKPVISEEFMKKVLKSPIIENILNWAQFKADQQAKKTDGTKRNRLTGIHKLADANNAGTRSGKNCTLILTEGDSAKSLAIAGLGVVGRDNFGVFPLRGKLLNVREARHDQIMKNEEIQNIKQIMGLQHGKVYTSTDSLRYGRIMIMADQDHDGSHIKGLIINFLDHFYPSLLKLDDFLVEFVTPIVRVTKGKQRKDFFTIPEYEQWSEDTPGSDKWDVKYYKGLGTSKDSDAREYFSHMEKHMIPFASTQEGDRDLIELAFSKKKADERKEWLRQFKPGTFLDHRIEEIPYSDFINKELILFSMADNIRSIPSVADGLKPGQRKVMWACFKRNMRKEVKVAQLVGYIGEHAAYHHGEVSLAMTIVNLAQTFVGSNNVILLRPEGQFGTRDQGGKDAASARYIFTWPTAISRAIYHPSDDPLLTRQKDDGMIVEPEWYMPVLPLVLVNGAEGIGTGWSTNIPCFNPVEIVDNLRRLMRDEEMVPMHPWWRGFTGEIRPTTKNKYDVIGVVRKINATTVEITELPIHKWTGAYKVELEAMIAGKDNDAPAIKDYKEHHDNTNVHFVITMDAKALEKAEEKGLVEFFKLTSKITTSNMICFDFDGKIKKYNSPEEIMEDFYPIRLAYYQKRKDHLASELQNMFEKFTNQARFVKMIIDKELIVSNRKKVDIIADLKRHKFRPFPKISKAKEAGETEDALEQEEEEDENEKSNASDYDYLLGMAIASLTKEKFEKLLQNAADKEQELLALLQISPKEMWNTDLDKFLAEWEALKVEIENKSQLDANGKKIKKKQTVLRTRKSIGTGKGRKGDSDSEDDFKPIKAPKRKAPESKRPKPAAVPKDEDDDDEPPAPPPRKRPAAKKPVYDDDDDMDVDDAPPPPPKKKAPAKKVQDDSDSEIEVVKPPSKKAKGKAIDSDDEDFDEAPKAKGKAKAAPKRKSLDSALDSDDEPPKKKKSSPAQAAVTDFFAKAGPSGSGSSKPEQRKISKSMKPASPPKPKKAPPKKLVDTSDEEDMYDSVPAAPARAAPSRSARAAPKKYVEIPSDDDDDATGDQSISQLEGTRQPRSFTELLEKPELRFHGVQSPTLSDLYVTCQLTADNKPLTIPFRTSFKAFKNNHTWNEWIALPIRYCDLPLSSQIVFTVWDIAGPRAAVPVGGSTFRLFGKKWTLRRGKHRLHLWQGVEGDGSVDSTTPSKLEERDEMGRLEKLVKKYERGDLPKSDWLDKMAWRKMEEVHAAEAAKSENLFLYIDLPRFDFPVIFSEPEAPAPSTSALLPQVSQPPIPTSVSSAFTPEPHLWAIIDPDVARENPVEDKHRRLVRSHRSSPYDRELKPNAKIRDELGEILNYAPSQPLSSEEKDIIWKFRFYLVRDKRGLTKFLKSVTWRDSSEVKQAVEELLPQWTEIDTDDALELLGPGTVDSRVRAFAVRQLSRADDDELRLYLLQLVQALKFESTATDQRSSRSTTATAISYDDSGLTDFLITRGVANPVLGNRLYWYLMVEVALEDRVMAKMYGRVVFRFMGKILESEGGSERRELMRRQGLLVDTLAKRARELRTSKDPRPKKIEKLRALITDAKNNLGSMPPLPLPLNAAIEVTGIVADQSSVFKSNLYPLLLYFQCSDGSTYPVIFKDGDDMRQDQLVIQLFTLMDRLLRKENLDLKLSPYEVLATGPLQGMVKFIPSKTIAAIVSDHGNLLNYLRANNPDAGSVGTFGVEQGVIDTFVRSCAGYCVVTYILGVGDRHLDNLLLAPDGHFFHVDFGYILGRDPKPFPPPVKVCKEMVEGMGGAQSPHYLRFKNYCFTAFTILRKSANLILNLVALMVDANIPDIKHRDVHEQIQEKFRLDLTEEEAIKHFETLLNETSYIAVVLDRLHDLAQYWRS</sequence>
<dbReference type="PROSITE" id="PS00915">
    <property type="entry name" value="PI3_4_KINASE_1"/>
    <property type="match status" value="1"/>
</dbReference>
<dbReference type="Pfam" id="PF00454">
    <property type="entry name" value="PI3_PI4_kinase"/>
    <property type="match status" value="1"/>
</dbReference>
<dbReference type="SUPFAM" id="SSF56719">
    <property type="entry name" value="Type II DNA topoisomerase"/>
    <property type="match status" value="1"/>
</dbReference>
<feature type="region of interest" description="Disordered" evidence="23">
    <location>
        <begin position="1200"/>
        <end position="1222"/>
    </location>
</feature>
<keyword evidence="30" id="KW-1185">Reference proteome</keyword>
<dbReference type="InterPro" id="IPR050634">
    <property type="entry name" value="DNA_Topoisomerase_II"/>
</dbReference>
<dbReference type="InterPro" id="IPR018936">
    <property type="entry name" value="PI3/4_kinase_CS"/>
</dbReference>
<dbReference type="Gene3D" id="3.40.50.670">
    <property type="match status" value="1"/>
</dbReference>
<dbReference type="CDD" id="cd00870">
    <property type="entry name" value="PI3Ka_III"/>
    <property type="match status" value="1"/>
</dbReference>
<feature type="compositionally biased region" description="Acidic residues" evidence="23">
    <location>
        <begin position="50"/>
        <end position="60"/>
    </location>
</feature>
<feature type="region of interest" description="Disordered" evidence="23">
    <location>
        <begin position="68"/>
        <end position="148"/>
    </location>
</feature>
<dbReference type="Proteomes" id="UP001362999">
    <property type="component" value="Unassembled WGS sequence"/>
</dbReference>
<evidence type="ECO:0000256" key="21">
    <source>
        <dbReference type="ARBA" id="ARBA00077947"/>
    </source>
</evidence>
<accession>A0AAW0EH34</accession>
<dbReference type="Pfam" id="PF00792">
    <property type="entry name" value="PI3K_C2"/>
    <property type="match status" value="1"/>
</dbReference>
<comment type="cofactor">
    <cofactor evidence="3">
        <name>Mg(2+)</name>
        <dbReference type="ChEBI" id="CHEBI:18420"/>
    </cofactor>
</comment>
<dbReference type="CDD" id="cd03365">
    <property type="entry name" value="TOPRIM_TopoIIA"/>
    <property type="match status" value="1"/>
</dbReference>
<dbReference type="InterPro" id="IPR002420">
    <property type="entry name" value="PI3K-type_C2_dom"/>
</dbReference>
<dbReference type="InterPro" id="IPR014721">
    <property type="entry name" value="Ribsml_uS5_D2-typ_fold_subgr"/>
</dbReference>
<dbReference type="InterPro" id="IPR018522">
    <property type="entry name" value="TopoIIA_CS"/>
</dbReference>
<feature type="compositionally biased region" description="Basic residues" evidence="23">
    <location>
        <begin position="1436"/>
        <end position="1446"/>
    </location>
</feature>
<evidence type="ECO:0000256" key="8">
    <source>
        <dbReference type="ARBA" id="ARBA00019635"/>
    </source>
</evidence>
<evidence type="ECO:0000256" key="12">
    <source>
        <dbReference type="ARBA" id="ARBA00022777"/>
    </source>
</evidence>
<dbReference type="Gene3D" id="3.90.199.10">
    <property type="entry name" value="Topoisomerase II, domain 5"/>
    <property type="match status" value="1"/>
</dbReference>
<dbReference type="PROSITE" id="PS50880">
    <property type="entry name" value="TOPRIM"/>
    <property type="match status" value="1"/>
</dbReference>
<comment type="function">
    <text evidence="20">Control of topological states of DNA by transient breakage and subsequent rejoining of DNA strands. Topoisomerase II makes double-strand breaks.</text>
</comment>
<dbReference type="Gene3D" id="1.10.268.10">
    <property type="entry name" value="Topoisomerase, domain 3"/>
    <property type="match status" value="1"/>
</dbReference>
<dbReference type="CDD" id="cd03481">
    <property type="entry name" value="TopoIIA_Trans_ScTopoIIA"/>
    <property type="match status" value="1"/>
</dbReference>
<dbReference type="InterPro" id="IPR013506">
    <property type="entry name" value="Topo_IIA_bsu_dom2"/>
</dbReference>
<dbReference type="InterPro" id="IPR003594">
    <property type="entry name" value="HATPase_dom"/>
</dbReference>
<dbReference type="PROSITE" id="PS00916">
    <property type="entry name" value="PI3_4_KINASE_2"/>
    <property type="match status" value="1"/>
</dbReference>
<dbReference type="EMBL" id="JAWWNJ010000001">
    <property type="protein sequence ID" value="KAK7064774.1"/>
    <property type="molecule type" value="Genomic_DNA"/>
</dbReference>
<dbReference type="Gene3D" id="1.25.40.70">
    <property type="entry name" value="Phosphatidylinositol 3-kinase, accessory domain (PIK)"/>
    <property type="match status" value="1"/>
</dbReference>
<evidence type="ECO:0000256" key="23">
    <source>
        <dbReference type="SAM" id="MobiDB-lite"/>
    </source>
</evidence>
<dbReference type="InterPro" id="IPR020568">
    <property type="entry name" value="Ribosomal_Su5_D2-typ_SF"/>
</dbReference>
<dbReference type="FunFam" id="3.30.230.10:FF:000008">
    <property type="entry name" value="DNA topoisomerase 2"/>
    <property type="match status" value="1"/>
</dbReference>
<comment type="catalytic activity">
    <reaction evidence="1 22">
        <text>ATP-dependent breakage, passage and rejoining of double-stranded DNA.</text>
        <dbReference type="EC" id="5.6.2.2"/>
    </reaction>
</comment>
<dbReference type="SMART" id="SM00434">
    <property type="entry name" value="TOP4c"/>
    <property type="match status" value="1"/>
</dbReference>
<evidence type="ECO:0000259" key="25">
    <source>
        <dbReference type="PROSITE" id="PS50880"/>
    </source>
</evidence>
<protein>
    <recommendedName>
        <fullName evidence="8">DNA topoisomerase 2</fullName>
        <ecNumber evidence="6">2.7.1.137</ecNumber>
        <ecNumber evidence="7">5.6.2.2</ecNumber>
    </recommendedName>
    <alternativeName>
        <fullName evidence="19">DNA topoisomerase II</fullName>
    </alternativeName>
    <alternativeName>
        <fullName evidence="21">Vacuolar protein sorting-associated protein 34</fullName>
    </alternativeName>
</protein>
<dbReference type="EC" id="2.7.1.137" evidence="6"/>
<dbReference type="InterPro" id="IPR036940">
    <property type="entry name" value="PI3/4_kinase_cat_sf"/>
</dbReference>
<dbReference type="InterPro" id="IPR036890">
    <property type="entry name" value="HATPase_C_sf"/>
</dbReference>
<dbReference type="Gene3D" id="1.10.1070.11">
    <property type="entry name" value="Phosphatidylinositol 3-/4-kinase, catalytic domain"/>
    <property type="match status" value="1"/>
</dbReference>
<dbReference type="GO" id="GO:0000819">
    <property type="term" value="P:sister chromatid segregation"/>
    <property type="evidence" value="ECO:0007669"/>
    <property type="project" value="TreeGrafter"/>
</dbReference>
<dbReference type="SMART" id="SM00142">
    <property type="entry name" value="PI3K_C2"/>
    <property type="match status" value="1"/>
</dbReference>
<evidence type="ECO:0000256" key="7">
    <source>
        <dbReference type="ARBA" id="ARBA00012895"/>
    </source>
</evidence>
<dbReference type="InterPro" id="IPR001263">
    <property type="entry name" value="PI3K_accessory_dom"/>
</dbReference>
<dbReference type="Gene3D" id="3.30.1490.30">
    <property type="match status" value="1"/>
</dbReference>
<evidence type="ECO:0000256" key="18">
    <source>
        <dbReference type="ARBA" id="ARBA00023985"/>
    </source>
</evidence>
<keyword evidence="13" id="KW-0067">ATP-binding</keyword>
<dbReference type="PANTHER" id="PTHR10169:SF38">
    <property type="entry name" value="DNA TOPOISOMERASE 2"/>
    <property type="match status" value="1"/>
</dbReference>
<keyword evidence="10" id="KW-0479">Metal-binding</keyword>
<dbReference type="Pfam" id="PF01751">
    <property type="entry name" value="Toprim"/>
    <property type="match status" value="1"/>
</dbReference>
<keyword evidence="12" id="KW-0418">Kinase</keyword>
<dbReference type="GO" id="GO:0006265">
    <property type="term" value="P:DNA topological change"/>
    <property type="evidence" value="ECO:0007669"/>
    <property type="project" value="UniProtKB-UniRule"/>
</dbReference>
<evidence type="ECO:0000259" key="27">
    <source>
        <dbReference type="PROSITE" id="PS51547"/>
    </source>
</evidence>
<feature type="compositionally biased region" description="Basic and acidic residues" evidence="23">
    <location>
        <begin position="1318"/>
        <end position="1330"/>
    </location>
</feature>
<dbReference type="Gene3D" id="3.30.1360.40">
    <property type="match status" value="1"/>
</dbReference>
<keyword evidence="11" id="KW-0547">Nucleotide-binding</keyword>
<dbReference type="SUPFAM" id="SSF54211">
    <property type="entry name" value="Ribosomal protein S5 domain 2-like"/>
    <property type="match status" value="1"/>
</dbReference>
<dbReference type="InterPro" id="IPR011009">
    <property type="entry name" value="Kinase-like_dom_sf"/>
</dbReference>
<dbReference type="InterPro" id="IPR013758">
    <property type="entry name" value="Topo_IIA_A/C_ab"/>
</dbReference>
<evidence type="ECO:0000256" key="1">
    <source>
        <dbReference type="ARBA" id="ARBA00000185"/>
    </source>
</evidence>
<dbReference type="GO" id="GO:0003677">
    <property type="term" value="F:DNA binding"/>
    <property type="evidence" value="ECO:0007669"/>
    <property type="project" value="UniProtKB-UniRule"/>
</dbReference>
<dbReference type="Pfam" id="PF00613">
    <property type="entry name" value="PI3Ka"/>
    <property type="match status" value="1"/>
</dbReference>
<feature type="domain" description="C2 PI3K-type" evidence="27">
    <location>
        <begin position="1576"/>
        <end position="1723"/>
    </location>
</feature>
<dbReference type="InterPro" id="IPR013760">
    <property type="entry name" value="Topo_IIA-like_dom_sf"/>
</dbReference>
<dbReference type="InterPro" id="IPR035892">
    <property type="entry name" value="C2_domain_sf"/>
</dbReference>
<evidence type="ECO:0000256" key="14">
    <source>
        <dbReference type="ARBA" id="ARBA00022842"/>
    </source>
</evidence>
<dbReference type="PROSITE" id="PS00177">
    <property type="entry name" value="TOPOISOMERASE_II"/>
    <property type="match status" value="1"/>
</dbReference>
<dbReference type="GO" id="GO:0000712">
    <property type="term" value="P:resolution of meiotic recombination intermediates"/>
    <property type="evidence" value="ECO:0007669"/>
    <property type="project" value="TreeGrafter"/>
</dbReference>
<evidence type="ECO:0000259" key="28">
    <source>
        <dbReference type="PROSITE" id="PS52040"/>
    </source>
</evidence>
<name>A0AAW0EH34_9AGAR</name>
<dbReference type="Gene3D" id="3.30.565.10">
    <property type="entry name" value="Histidine kinase-like ATPase, C-terminal domain"/>
    <property type="match status" value="1"/>
</dbReference>
<feature type="compositionally biased region" description="Acidic residues" evidence="23">
    <location>
        <begin position="114"/>
        <end position="123"/>
    </location>
</feature>
<gene>
    <name evidence="29" type="ORF">R3P38DRAFT_3383283</name>
</gene>
<evidence type="ECO:0000256" key="5">
    <source>
        <dbReference type="ARBA" id="ARBA00011080"/>
    </source>
</evidence>
<dbReference type="InterPro" id="IPR001154">
    <property type="entry name" value="TopoII_euk"/>
</dbReference>
<feature type="active site" description="O-(5'-phospho-DNA)-tyrosine intermediate" evidence="22">
    <location>
        <position position="914"/>
    </location>
</feature>
<evidence type="ECO:0000256" key="9">
    <source>
        <dbReference type="ARBA" id="ARBA00022679"/>
    </source>
</evidence>
<evidence type="ECO:0000256" key="10">
    <source>
        <dbReference type="ARBA" id="ARBA00022723"/>
    </source>
</evidence>
<dbReference type="PROSITE" id="PS51545">
    <property type="entry name" value="PIK_HELICAL"/>
    <property type="match status" value="1"/>
</dbReference>
<dbReference type="PROSITE" id="PS50290">
    <property type="entry name" value="PI3_4_KINASE_3"/>
    <property type="match status" value="1"/>
</dbReference>
<dbReference type="InterPro" id="IPR006171">
    <property type="entry name" value="TOPRIM_dom"/>
</dbReference>
<dbReference type="InterPro" id="IPR002205">
    <property type="entry name" value="Topo_IIA_dom_A"/>
</dbReference>
<dbReference type="FunFam" id="3.90.199.10:FF:000002">
    <property type="entry name" value="DNA topoisomerase 2"/>
    <property type="match status" value="1"/>
</dbReference>
<dbReference type="PANTHER" id="PTHR10169">
    <property type="entry name" value="DNA TOPOISOMERASE/GYRASE"/>
    <property type="match status" value="1"/>
</dbReference>
<evidence type="ECO:0000256" key="6">
    <source>
        <dbReference type="ARBA" id="ARBA00012073"/>
    </source>
</evidence>
<dbReference type="GO" id="GO:0005524">
    <property type="term" value="F:ATP binding"/>
    <property type="evidence" value="ECO:0007669"/>
    <property type="project" value="UniProtKB-KW"/>
</dbReference>
<dbReference type="PRINTS" id="PR01158">
    <property type="entry name" value="TOPISMRASEII"/>
</dbReference>
<evidence type="ECO:0000256" key="20">
    <source>
        <dbReference type="ARBA" id="ARBA00053943"/>
    </source>
</evidence>
<keyword evidence="9" id="KW-0808">Transferase</keyword>
<dbReference type="Pfam" id="PF02518">
    <property type="entry name" value="HATPase_c"/>
    <property type="match status" value="1"/>
</dbReference>
<evidence type="ECO:0000259" key="26">
    <source>
        <dbReference type="PROSITE" id="PS51545"/>
    </source>
</evidence>
<dbReference type="Gene3D" id="3.30.1010.10">
    <property type="entry name" value="Phosphatidylinositol 3-kinase Catalytic Subunit, Chain A, domain 4"/>
    <property type="match status" value="1"/>
</dbReference>
<dbReference type="SMART" id="SM00387">
    <property type="entry name" value="HATPase_c"/>
    <property type="match status" value="1"/>
</dbReference>
<dbReference type="Pfam" id="PF16898">
    <property type="entry name" value="TOPRIM_C"/>
    <property type="match status" value="1"/>
</dbReference>
<dbReference type="SUPFAM" id="SSF48371">
    <property type="entry name" value="ARM repeat"/>
    <property type="match status" value="1"/>
</dbReference>
<dbReference type="PROSITE" id="PS52040">
    <property type="entry name" value="TOPO_IIA"/>
    <property type="match status" value="1"/>
</dbReference>
<dbReference type="InterPro" id="IPR057756">
    <property type="entry name" value="PI3-kinase_type3/VPS34_cat"/>
</dbReference>
<feature type="compositionally biased region" description="Acidic residues" evidence="23">
    <location>
        <begin position="1204"/>
        <end position="1218"/>
    </location>
</feature>
<comment type="cofactor">
    <cofactor evidence="2">
        <name>Ca(2+)</name>
        <dbReference type="ChEBI" id="CHEBI:29108"/>
    </cofactor>
</comment>
<feature type="compositionally biased region" description="Low complexity" evidence="23">
    <location>
        <begin position="78"/>
        <end position="101"/>
    </location>
</feature>
<dbReference type="CDD" id="cd08397">
    <property type="entry name" value="C2_PI3K_class_III"/>
    <property type="match status" value="1"/>
</dbReference>
<comment type="similarity">
    <text evidence="4">Belongs to the PI3/PI4-kinase family. Type III PI4K subfamily.</text>
</comment>
<dbReference type="PRINTS" id="PR00418">
    <property type="entry name" value="TPI2FAMILY"/>
</dbReference>
<evidence type="ECO:0000256" key="16">
    <source>
        <dbReference type="ARBA" id="ARBA00023125"/>
    </source>
</evidence>
<feature type="compositionally biased region" description="Low complexity" evidence="23">
    <location>
        <begin position="1475"/>
        <end position="1488"/>
    </location>
</feature>
<dbReference type="GO" id="GO:0046872">
    <property type="term" value="F:metal ion binding"/>
    <property type="evidence" value="ECO:0007669"/>
    <property type="project" value="UniProtKB-KW"/>
</dbReference>
<dbReference type="Pfam" id="PF00521">
    <property type="entry name" value="DNA_topoisoIV"/>
    <property type="match status" value="1"/>
</dbReference>
<comment type="catalytic activity">
    <reaction evidence="18">
        <text>a 1,2-diacyl-sn-glycero-3-phospho-(1D-myo-inositol) + ATP = a 1,2-diacyl-sn-glycero-3-phospho-(1D-myo-inositol-3-phosphate) + ADP + H(+)</text>
        <dbReference type="Rhea" id="RHEA:12709"/>
        <dbReference type="ChEBI" id="CHEBI:15378"/>
        <dbReference type="ChEBI" id="CHEBI:30616"/>
        <dbReference type="ChEBI" id="CHEBI:57880"/>
        <dbReference type="ChEBI" id="CHEBI:58088"/>
        <dbReference type="ChEBI" id="CHEBI:456216"/>
        <dbReference type="EC" id="2.7.1.137"/>
    </reaction>
    <physiologicalReaction direction="left-to-right" evidence="18">
        <dbReference type="Rhea" id="RHEA:12710"/>
    </physiologicalReaction>
</comment>
<dbReference type="InterPro" id="IPR042236">
    <property type="entry name" value="PI3K_accessory_sf"/>
</dbReference>
<feature type="domain" description="Toprim" evidence="25">
    <location>
        <begin position="578"/>
        <end position="695"/>
    </location>
</feature>
<dbReference type="Pfam" id="PF00204">
    <property type="entry name" value="DNA_gyraseB"/>
    <property type="match status" value="1"/>
</dbReference>
<dbReference type="GO" id="GO:0003918">
    <property type="term" value="F:DNA topoisomerase type II (double strand cut, ATP-hydrolyzing) activity"/>
    <property type="evidence" value="ECO:0007669"/>
    <property type="project" value="UniProtKB-EC"/>
</dbReference>
<evidence type="ECO:0000256" key="13">
    <source>
        <dbReference type="ARBA" id="ARBA00022840"/>
    </source>
</evidence>
<dbReference type="InterPro" id="IPR001241">
    <property type="entry name" value="Topo_IIA"/>
</dbReference>
<dbReference type="Gene3D" id="2.60.40.150">
    <property type="entry name" value="C2 domain"/>
    <property type="match status" value="1"/>
</dbReference>
<comment type="similarity">
    <text evidence="5">Belongs to the type II topoisomerase family.</text>
</comment>
<feature type="compositionally biased region" description="Basic residues" evidence="23">
    <location>
        <begin position="1297"/>
        <end position="1310"/>
    </location>
</feature>
<feature type="region of interest" description="Disordered" evidence="23">
    <location>
        <begin position="42"/>
        <end position="61"/>
    </location>
</feature>
<dbReference type="SMART" id="SM00146">
    <property type="entry name" value="PI3Kc"/>
    <property type="match status" value="1"/>
</dbReference>
<dbReference type="PROSITE" id="PS51547">
    <property type="entry name" value="C2_PI3K"/>
    <property type="match status" value="1"/>
</dbReference>
<dbReference type="SMART" id="SM00145">
    <property type="entry name" value="PI3Ka"/>
    <property type="match status" value="1"/>
</dbReference>
<evidence type="ECO:0000259" key="24">
    <source>
        <dbReference type="PROSITE" id="PS50290"/>
    </source>
</evidence>
<evidence type="ECO:0000256" key="17">
    <source>
        <dbReference type="ARBA" id="ARBA00023235"/>
    </source>
</evidence>
<dbReference type="EC" id="5.6.2.2" evidence="7"/>
<evidence type="ECO:0000256" key="15">
    <source>
        <dbReference type="ARBA" id="ARBA00023029"/>
    </source>
</evidence>
<keyword evidence="14" id="KW-0460">Magnesium</keyword>
<evidence type="ECO:0000256" key="3">
    <source>
        <dbReference type="ARBA" id="ARBA00001946"/>
    </source>
</evidence>
<keyword evidence="15 22" id="KW-0799">Topoisomerase</keyword>
<dbReference type="CDD" id="cd00187">
    <property type="entry name" value="TOP4c"/>
    <property type="match status" value="1"/>
</dbReference>
<evidence type="ECO:0000313" key="29">
    <source>
        <dbReference type="EMBL" id="KAK7064774.1"/>
    </source>
</evidence>
<dbReference type="FunFam" id="3.40.50.670:FF:000001">
    <property type="entry name" value="DNA topoisomerase 2"/>
    <property type="match status" value="2"/>
</dbReference>
<dbReference type="CDD" id="cd00896">
    <property type="entry name" value="PI3Kc_III"/>
    <property type="match status" value="1"/>
</dbReference>
<evidence type="ECO:0000256" key="4">
    <source>
        <dbReference type="ARBA" id="ARBA00006209"/>
    </source>
</evidence>
<evidence type="ECO:0000256" key="2">
    <source>
        <dbReference type="ARBA" id="ARBA00001913"/>
    </source>
</evidence>
<dbReference type="FunFam" id="3.30.1490.30:FF:000001">
    <property type="entry name" value="DNA topoisomerase 2"/>
    <property type="match status" value="1"/>
</dbReference>
<dbReference type="InterPro" id="IPR016024">
    <property type="entry name" value="ARM-type_fold"/>
</dbReference>
<dbReference type="FunFam" id="1.10.1070.11:FF:000002">
    <property type="entry name" value="Phosphatidylinositol 3-kinase catalytic subunit type 3"/>
    <property type="match status" value="1"/>
</dbReference>
<feature type="region of interest" description="Disordered" evidence="23">
    <location>
        <begin position="1297"/>
        <end position="1573"/>
    </location>
</feature>
<feature type="domain" description="PIK helical" evidence="26">
    <location>
        <begin position="1835"/>
        <end position="2030"/>
    </location>
</feature>
<comment type="caution">
    <text evidence="29">The sequence shown here is derived from an EMBL/GenBank/DDBJ whole genome shotgun (WGS) entry which is preliminary data.</text>
</comment>
<dbReference type="SUPFAM" id="SSF55874">
    <property type="entry name" value="ATPase domain of HSP90 chaperone/DNA topoisomerase II/histidine kinase"/>
    <property type="match status" value="1"/>
</dbReference>
<dbReference type="FunFam" id="3.30.1010.10:FF:000002">
    <property type="entry name" value="Phosphatidylinositol 3-kinase catalytic subunit type 3"/>
    <property type="match status" value="1"/>
</dbReference>
<dbReference type="CDD" id="cd16930">
    <property type="entry name" value="HATPase_TopII-like"/>
    <property type="match status" value="1"/>
</dbReference>
<reference evidence="29 30" key="1">
    <citation type="journal article" date="2024" name="J Genomics">
        <title>Draft genome sequencing and assembly of Favolaschia claudopus CIRM-BRFM 2984 isolated from oak limbs.</title>
        <authorList>
            <person name="Navarro D."/>
            <person name="Drula E."/>
            <person name="Chaduli D."/>
            <person name="Cazenave R."/>
            <person name="Ahrendt S."/>
            <person name="Wang J."/>
            <person name="Lipzen A."/>
            <person name="Daum C."/>
            <person name="Barry K."/>
            <person name="Grigoriev I.V."/>
            <person name="Favel A."/>
            <person name="Rosso M.N."/>
            <person name="Martin F."/>
        </authorList>
    </citation>
    <scope>NUCLEOTIDE SEQUENCE [LARGE SCALE GENOMIC DNA]</scope>
    <source>
        <strain evidence="29 30">CIRM-BRFM 2984</strain>
    </source>
</reference>
<keyword evidence="16 22" id="KW-0238">DNA-binding</keyword>
<feature type="domain" description="PI3K/PI4K catalytic" evidence="24">
    <location>
        <begin position="2106"/>
        <end position="2372"/>
    </location>
</feature>
<keyword evidence="17 22" id="KW-0413">Isomerase</keyword>
<dbReference type="GO" id="GO:0016303">
    <property type="term" value="F:1-phosphatidylinositol-3-kinase activity"/>
    <property type="evidence" value="ECO:0007669"/>
    <property type="project" value="UniProtKB-EC"/>
</dbReference>
<dbReference type="InterPro" id="IPR000403">
    <property type="entry name" value="PI3/4_kinase_cat_dom"/>
</dbReference>
<dbReference type="Gene3D" id="3.30.230.10">
    <property type="match status" value="1"/>
</dbReference>
<evidence type="ECO:0000256" key="11">
    <source>
        <dbReference type="ARBA" id="ARBA00022741"/>
    </source>
</evidence>
<dbReference type="FunFam" id="3.30.565.10:FF:000004">
    <property type="entry name" value="DNA topoisomerase 2"/>
    <property type="match status" value="1"/>
</dbReference>
<dbReference type="FunFam" id="3.30.1360.40:FF:000003">
    <property type="entry name" value="DNA topoisomerase 2"/>
    <property type="match status" value="1"/>
</dbReference>
<dbReference type="InterPro" id="IPR013759">
    <property type="entry name" value="Topo_IIA_B_C"/>
</dbReference>
<dbReference type="InterPro" id="IPR034157">
    <property type="entry name" value="TOPRIM_TopoII"/>
</dbReference>
<evidence type="ECO:0000256" key="22">
    <source>
        <dbReference type="PROSITE-ProRule" id="PRU01384"/>
    </source>
</evidence>
<dbReference type="SUPFAM" id="SSF49562">
    <property type="entry name" value="C2 domain (Calcium/lipid-binding domain, CaLB)"/>
    <property type="match status" value="1"/>
</dbReference>
<dbReference type="InterPro" id="IPR031660">
    <property type="entry name" value="TOPRIM_C"/>
</dbReference>
<dbReference type="FunFam" id="1.25.40.70:FF:000009">
    <property type="entry name" value="Phosphatidylinositol 3-kinase VPS34"/>
    <property type="match status" value="1"/>
</dbReference>
<dbReference type="GO" id="GO:0006914">
    <property type="term" value="P:autophagy"/>
    <property type="evidence" value="ECO:0007669"/>
    <property type="project" value="UniProtKB-ARBA"/>
</dbReference>
<feature type="compositionally biased region" description="Low complexity" evidence="23">
    <location>
        <begin position="1528"/>
        <end position="1542"/>
    </location>
</feature>